<dbReference type="InterPro" id="IPR027417">
    <property type="entry name" value="P-loop_NTPase"/>
</dbReference>
<reference evidence="4 5" key="1">
    <citation type="submission" date="2017-03" db="EMBL/GenBank/DDBJ databases">
        <title>Draft Genome sequence of Marispirochaeta sp. strain JC444.</title>
        <authorList>
            <person name="Shivani Y."/>
            <person name="Subhash Y."/>
            <person name="Sasikala C."/>
            <person name="Ramana C."/>
        </authorList>
    </citation>
    <scope>NUCLEOTIDE SEQUENCE [LARGE SCALE GENOMIC DNA]</scope>
    <source>
        <strain evidence="4 5">JC444</strain>
    </source>
</reference>
<comment type="caution">
    <text evidence="4">The sequence shown here is derived from an EMBL/GenBank/DDBJ whole genome shotgun (WGS) entry which is preliminary data.</text>
</comment>
<dbReference type="GO" id="GO:0005829">
    <property type="term" value="C:cytosol"/>
    <property type="evidence" value="ECO:0007669"/>
    <property type="project" value="TreeGrafter"/>
</dbReference>
<evidence type="ECO:0000256" key="1">
    <source>
        <dbReference type="ARBA" id="ARBA00022741"/>
    </source>
</evidence>
<dbReference type="InterPro" id="IPR050625">
    <property type="entry name" value="ParA/MinD_ATPase"/>
</dbReference>
<evidence type="ECO:0000256" key="2">
    <source>
        <dbReference type="ARBA" id="ARBA00022840"/>
    </source>
</evidence>
<dbReference type="PANTHER" id="PTHR43384:SF6">
    <property type="entry name" value="SEPTUM SITE-DETERMINING PROTEIN MIND HOMOLOG, CHLOROPLASTIC"/>
    <property type="match status" value="1"/>
</dbReference>
<feature type="domain" description="CobQ/CobB/MinD/ParA nucleotide binding" evidence="3">
    <location>
        <begin position="29"/>
        <end position="156"/>
    </location>
</feature>
<evidence type="ECO:0000313" key="5">
    <source>
        <dbReference type="Proteomes" id="UP000192343"/>
    </source>
</evidence>
<protein>
    <recommendedName>
        <fullName evidence="3">CobQ/CobB/MinD/ParA nucleotide binding domain-containing protein</fullName>
    </recommendedName>
</protein>
<dbReference type="PANTHER" id="PTHR43384">
    <property type="entry name" value="SEPTUM SITE-DETERMINING PROTEIN MIND HOMOLOG, CHLOROPLASTIC-RELATED"/>
    <property type="match status" value="1"/>
</dbReference>
<dbReference type="AlphaFoldDB" id="A0A1Y1RXI0"/>
<evidence type="ECO:0000313" key="4">
    <source>
        <dbReference type="EMBL" id="ORC35071.1"/>
    </source>
</evidence>
<dbReference type="EMBL" id="MWQY01000010">
    <property type="protein sequence ID" value="ORC35071.1"/>
    <property type="molecule type" value="Genomic_DNA"/>
</dbReference>
<dbReference type="GO" id="GO:0009898">
    <property type="term" value="C:cytoplasmic side of plasma membrane"/>
    <property type="evidence" value="ECO:0007669"/>
    <property type="project" value="TreeGrafter"/>
</dbReference>
<organism evidence="4 5">
    <name type="scientific">Marispirochaeta aestuarii</name>
    <dbReference type="NCBI Taxonomy" id="1963862"/>
    <lineage>
        <taxon>Bacteria</taxon>
        <taxon>Pseudomonadati</taxon>
        <taxon>Spirochaetota</taxon>
        <taxon>Spirochaetia</taxon>
        <taxon>Spirochaetales</taxon>
        <taxon>Spirochaetaceae</taxon>
        <taxon>Marispirochaeta</taxon>
    </lineage>
</organism>
<name>A0A1Y1RXI0_9SPIO</name>
<dbReference type="Pfam" id="PF01656">
    <property type="entry name" value="CbiA"/>
    <property type="match status" value="1"/>
</dbReference>
<dbReference type="GO" id="GO:0051782">
    <property type="term" value="P:negative regulation of cell division"/>
    <property type="evidence" value="ECO:0007669"/>
    <property type="project" value="TreeGrafter"/>
</dbReference>
<dbReference type="InterPro" id="IPR002586">
    <property type="entry name" value="CobQ/CobB/MinD/ParA_Nub-bd_dom"/>
</dbReference>
<evidence type="ECO:0000259" key="3">
    <source>
        <dbReference type="Pfam" id="PF01656"/>
    </source>
</evidence>
<dbReference type="Gene3D" id="3.40.50.300">
    <property type="entry name" value="P-loop containing nucleotide triphosphate hydrolases"/>
    <property type="match status" value="1"/>
</dbReference>
<accession>A0A1Y1RXI0</accession>
<dbReference type="GO" id="GO:0016887">
    <property type="term" value="F:ATP hydrolysis activity"/>
    <property type="evidence" value="ECO:0007669"/>
    <property type="project" value="TreeGrafter"/>
</dbReference>
<dbReference type="GO" id="GO:0005524">
    <property type="term" value="F:ATP binding"/>
    <property type="evidence" value="ECO:0007669"/>
    <property type="project" value="UniProtKB-KW"/>
</dbReference>
<gene>
    <name evidence="4" type="ORF">B4O97_10055</name>
</gene>
<keyword evidence="1" id="KW-0547">Nucleotide-binding</keyword>
<keyword evidence="5" id="KW-1185">Reference proteome</keyword>
<keyword evidence="2" id="KW-0067">ATP-binding</keyword>
<dbReference type="STRING" id="1963862.B4O97_10055"/>
<sequence>MFFTIMISGMIPDNRDFKQWEGLMRKRSVAVGSGKGGVGKTTTAVNLAIYYAKQGYATALIDLDPLSNAATLLDVEDGYNDAGLDPEASLDAFILPIFDNLDLLFPGKKTGPRDSRIIRELLFETFSAALTSAYDLLIFDLPAGLDEEENLAFLPHIDNLIVVTNPEPTAHVAAGAYIRAALAKAPDINLYVWHNRFSPPRGGGIVSRDVIGTYNRNMPAEERLDEKLKESIQGIAFVPEDPALDLLQGTPSAIMNIHRSLLSVVGQLIEERTELLVRPLPFSKGMRRLLSFYLSGSRQEKEEDFLAGFGEYVSGLLNSAFNRESGGTETFTEQERSVLAETFRMVRKDPSLVHMRRVRVLLEAKIEALEDETKLFSKGVHIDHDKNIDRETGLLLRSIQQSAAVKELRLNAGILLFYFALYKLLQSPTIVRLLNDFIPFREGSRGEPIRDRRSQITNLIHSSEEYNRRYFGLIKTIFPVVGKQIEAVTRAFGLHSLLLRDPESRKVRSDLYAKLLSNFIHDTLYSGLSVVVGFEYRSAAISFQEGADFLGEALLPSKQKSA</sequence>
<dbReference type="SUPFAM" id="SSF52540">
    <property type="entry name" value="P-loop containing nucleoside triphosphate hydrolases"/>
    <property type="match status" value="1"/>
</dbReference>
<dbReference type="Proteomes" id="UP000192343">
    <property type="component" value="Unassembled WGS sequence"/>
</dbReference>
<proteinExistence type="predicted"/>